<dbReference type="GO" id="GO:0008270">
    <property type="term" value="F:zinc ion binding"/>
    <property type="evidence" value="ECO:0007669"/>
    <property type="project" value="InterPro"/>
</dbReference>
<sequence>MVNTGRPSKGCLTCRKRRVKCDEVRPACDRCTKLGAECAWKDDWSQMVRRQEKWARNKVVQRVERVKQLRDQCTRQERNICAGNALPKRASFASQPQLGVEIYAVEHFYSDYAYAAGTCPFMNSIAPLYCSPKTPDCLHSVVPAVALASAGQQLGRADLLQKANQHYGTALRRLGTCLSDPVVAKHDAALLTIFLLELYELILKERHLEARAPWNAHTAGRHGILRLRGREQLRTPAGRSLFVIFYQQELLASFCGDAELLAECYTWMIEEFPPSPVASGLLLMHDVCQFIQDVKKWLKSKKVHSNEAARFLKRGAELEEMIVDMRYLFLTGDDSNSDVMRFYATAATVARDKARPVSVAKLDATSPRTPEDCARKYYHRLNTAEHAPKSPKSPATTELRTQEEVKLHLSITKAIATNKTRAMHILLLQAMERIMDLETNERLRTYKSKFCDKWHATIERLAVEILHEIPYGLSEVDSEGRRLVSRPSGTSFRAYLSLWPLKAALGASHLSARVRRRLEKRVKNIYEGFGIGIALDLLSLPADLEPEASEAGEECGDGGSDYATLDDHRLCCWFDLDICPHKRNPLWAPTPP</sequence>
<keyword evidence="1" id="KW-0539">Nucleus</keyword>
<dbReference type="OrthoDB" id="5429770at2759"/>
<name>A0A6A6SU24_9PLEO</name>
<dbReference type="Proteomes" id="UP000799324">
    <property type="component" value="Unassembled WGS sequence"/>
</dbReference>
<evidence type="ECO:0000313" key="4">
    <source>
        <dbReference type="Proteomes" id="UP000799324"/>
    </source>
</evidence>
<reference evidence="3" key="1">
    <citation type="journal article" date="2020" name="Stud. Mycol.">
        <title>101 Dothideomycetes genomes: a test case for predicting lifestyles and emergence of pathogens.</title>
        <authorList>
            <person name="Haridas S."/>
            <person name="Albert R."/>
            <person name="Binder M."/>
            <person name="Bloem J."/>
            <person name="Labutti K."/>
            <person name="Salamov A."/>
            <person name="Andreopoulos B."/>
            <person name="Baker S."/>
            <person name="Barry K."/>
            <person name="Bills G."/>
            <person name="Bluhm B."/>
            <person name="Cannon C."/>
            <person name="Castanera R."/>
            <person name="Culley D."/>
            <person name="Daum C."/>
            <person name="Ezra D."/>
            <person name="Gonzalez J."/>
            <person name="Henrissat B."/>
            <person name="Kuo A."/>
            <person name="Liang C."/>
            <person name="Lipzen A."/>
            <person name="Lutzoni F."/>
            <person name="Magnuson J."/>
            <person name="Mondo S."/>
            <person name="Nolan M."/>
            <person name="Ohm R."/>
            <person name="Pangilinan J."/>
            <person name="Park H.-J."/>
            <person name="Ramirez L."/>
            <person name="Alfaro M."/>
            <person name="Sun H."/>
            <person name="Tritt A."/>
            <person name="Yoshinaga Y."/>
            <person name="Zwiers L.-H."/>
            <person name="Turgeon B."/>
            <person name="Goodwin S."/>
            <person name="Spatafora J."/>
            <person name="Crous P."/>
            <person name="Grigoriev I."/>
        </authorList>
    </citation>
    <scope>NUCLEOTIDE SEQUENCE</scope>
    <source>
        <strain evidence="3">CBS 122681</strain>
    </source>
</reference>
<evidence type="ECO:0000313" key="3">
    <source>
        <dbReference type="EMBL" id="KAF2651179.1"/>
    </source>
</evidence>
<feature type="domain" description="Zn(2)-C6 fungal-type" evidence="2">
    <location>
        <begin position="10"/>
        <end position="40"/>
    </location>
</feature>
<keyword evidence="4" id="KW-1185">Reference proteome</keyword>
<dbReference type="InterPro" id="IPR053175">
    <property type="entry name" value="DHMBA_Reg_Transcription_Factor"/>
</dbReference>
<dbReference type="GO" id="GO:0000981">
    <property type="term" value="F:DNA-binding transcription factor activity, RNA polymerase II-specific"/>
    <property type="evidence" value="ECO:0007669"/>
    <property type="project" value="InterPro"/>
</dbReference>
<dbReference type="PANTHER" id="PTHR38791">
    <property type="entry name" value="ZN(II)2CYS6 TRANSCRIPTION FACTOR (EUROFUNG)-RELATED-RELATED"/>
    <property type="match status" value="1"/>
</dbReference>
<dbReference type="InterPro" id="IPR036864">
    <property type="entry name" value="Zn2-C6_fun-type_DNA-bd_sf"/>
</dbReference>
<dbReference type="PROSITE" id="PS00463">
    <property type="entry name" value="ZN2_CY6_FUNGAL_1"/>
    <property type="match status" value="1"/>
</dbReference>
<dbReference type="AlphaFoldDB" id="A0A6A6SU24"/>
<gene>
    <name evidence="3" type="ORF">K491DRAFT_101507</name>
</gene>
<evidence type="ECO:0000256" key="1">
    <source>
        <dbReference type="ARBA" id="ARBA00023242"/>
    </source>
</evidence>
<dbReference type="InterPro" id="IPR001138">
    <property type="entry name" value="Zn2Cys6_DnaBD"/>
</dbReference>
<dbReference type="EMBL" id="MU004432">
    <property type="protein sequence ID" value="KAF2651179.1"/>
    <property type="molecule type" value="Genomic_DNA"/>
</dbReference>
<dbReference type="Pfam" id="PF00172">
    <property type="entry name" value="Zn_clus"/>
    <property type="match status" value="1"/>
</dbReference>
<dbReference type="SMART" id="SM00066">
    <property type="entry name" value="GAL4"/>
    <property type="match status" value="1"/>
</dbReference>
<dbReference type="PROSITE" id="PS50048">
    <property type="entry name" value="ZN2_CY6_FUNGAL_2"/>
    <property type="match status" value="1"/>
</dbReference>
<dbReference type="Gene3D" id="4.10.240.10">
    <property type="entry name" value="Zn(2)-C6 fungal-type DNA-binding domain"/>
    <property type="match status" value="1"/>
</dbReference>
<accession>A0A6A6SU24</accession>
<proteinExistence type="predicted"/>
<evidence type="ECO:0000259" key="2">
    <source>
        <dbReference type="PROSITE" id="PS50048"/>
    </source>
</evidence>
<dbReference type="CDD" id="cd00067">
    <property type="entry name" value="GAL4"/>
    <property type="match status" value="1"/>
</dbReference>
<protein>
    <recommendedName>
        <fullName evidence="2">Zn(2)-C6 fungal-type domain-containing protein</fullName>
    </recommendedName>
</protein>
<dbReference type="SUPFAM" id="SSF57701">
    <property type="entry name" value="Zn2/Cys6 DNA-binding domain"/>
    <property type="match status" value="1"/>
</dbReference>
<organism evidence="3 4">
    <name type="scientific">Lophiostoma macrostomum CBS 122681</name>
    <dbReference type="NCBI Taxonomy" id="1314788"/>
    <lineage>
        <taxon>Eukaryota</taxon>
        <taxon>Fungi</taxon>
        <taxon>Dikarya</taxon>
        <taxon>Ascomycota</taxon>
        <taxon>Pezizomycotina</taxon>
        <taxon>Dothideomycetes</taxon>
        <taxon>Pleosporomycetidae</taxon>
        <taxon>Pleosporales</taxon>
        <taxon>Lophiostomataceae</taxon>
        <taxon>Lophiostoma</taxon>
    </lineage>
</organism>